<evidence type="ECO:0000259" key="3">
    <source>
        <dbReference type="PROSITE" id="PS51747"/>
    </source>
</evidence>
<dbReference type="InterPro" id="IPR015517">
    <property type="entry name" value="dCMP_deaminase-rel"/>
</dbReference>
<organism evidence="4">
    <name type="scientific">marine sediment metagenome</name>
    <dbReference type="NCBI Taxonomy" id="412755"/>
    <lineage>
        <taxon>unclassified sequences</taxon>
        <taxon>metagenomes</taxon>
        <taxon>ecological metagenomes</taxon>
    </lineage>
</organism>
<dbReference type="PIRSF" id="PIRSF006019">
    <property type="entry name" value="dCMP_deaminase"/>
    <property type="match status" value="1"/>
</dbReference>
<dbReference type="Gene3D" id="3.40.140.10">
    <property type="entry name" value="Cytidine Deaminase, domain 2"/>
    <property type="match status" value="1"/>
</dbReference>
<dbReference type="SUPFAM" id="SSF53927">
    <property type="entry name" value="Cytidine deaminase-like"/>
    <property type="match status" value="1"/>
</dbReference>
<accession>A0A0F9F2T7</accession>
<proteinExistence type="predicted"/>
<sequence length="152" mass="17276">MNKNNKWDKRFLKLAHEVASWSKDDSTKVGAVIMGEDRTPRSFGYNGMPRGVDEDVPGRQERPIKYLYTEHAERNAIYHCARVGIPIEGCTIYVTHFACTACTRAIINSGLKRLVINENSFKSDYHDRSKEDIEISKAMLEEAGIEIVLVKV</sequence>
<evidence type="ECO:0000256" key="2">
    <source>
        <dbReference type="ARBA" id="ARBA00022801"/>
    </source>
</evidence>
<protein>
    <recommendedName>
        <fullName evidence="3">CMP/dCMP-type deaminase domain-containing protein</fullName>
    </recommendedName>
</protein>
<dbReference type="GO" id="GO:0005737">
    <property type="term" value="C:cytoplasm"/>
    <property type="evidence" value="ECO:0007669"/>
    <property type="project" value="TreeGrafter"/>
</dbReference>
<dbReference type="AlphaFoldDB" id="A0A0F9F2T7"/>
<dbReference type="GO" id="GO:0006220">
    <property type="term" value="P:pyrimidine nucleotide metabolic process"/>
    <property type="evidence" value="ECO:0007669"/>
    <property type="project" value="InterPro"/>
</dbReference>
<reference evidence="4" key="1">
    <citation type="journal article" date="2015" name="Nature">
        <title>Complex archaea that bridge the gap between prokaryotes and eukaryotes.</title>
        <authorList>
            <person name="Spang A."/>
            <person name="Saw J.H."/>
            <person name="Jorgensen S.L."/>
            <person name="Zaremba-Niedzwiedzka K."/>
            <person name="Martijn J."/>
            <person name="Lind A.E."/>
            <person name="van Eijk R."/>
            <person name="Schleper C."/>
            <person name="Guy L."/>
            <person name="Ettema T.J."/>
        </authorList>
    </citation>
    <scope>NUCLEOTIDE SEQUENCE</scope>
</reference>
<dbReference type="InterPro" id="IPR016473">
    <property type="entry name" value="dCMP_deaminase"/>
</dbReference>
<comment type="caution">
    <text evidence="4">The sequence shown here is derived from an EMBL/GenBank/DDBJ whole genome shotgun (WGS) entry which is preliminary data.</text>
</comment>
<evidence type="ECO:0000256" key="1">
    <source>
        <dbReference type="ARBA" id="ARBA00001947"/>
    </source>
</evidence>
<dbReference type="PANTHER" id="PTHR11086">
    <property type="entry name" value="DEOXYCYTIDYLATE DEAMINASE-RELATED"/>
    <property type="match status" value="1"/>
</dbReference>
<dbReference type="GO" id="GO:0004132">
    <property type="term" value="F:dCMP deaminase activity"/>
    <property type="evidence" value="ECO:0007669"/>
    <property type="project" value="InterPro"/>
</dbReference>
<dbReference type="GO" id="GO:0008270">
    <property type="term" value="F:zinc ion binding"/>
    <property type="evidence" value="ECO:0007669"/>
    <property type="project" value="InterPro"/>
</dbReference>
<dbReference type="EMBL" id="LAZR01022793">
    <property type="protein sequence ID" value="KKL80628.1"/>
    <property type="molecule type" value="Genomic_DNA"/>
</dbReference>
<evidence type="ECO:0000313" key="4">
    <source>
        <dbReference type="EMBL" id="KKL80628.1"/>
    </source>
</evidence>
<dbReference type="CDD" id="cd01286">
    <property type="entry name" value="deoxycytidylate_deaminase"/>
    <property type="match status" value="1"/>
</dbReference>
<dbReference type="Pfam" id="PF00383">
    <property type="entry name" value="dCMP_cyt_deam_1"/>
    <property type="match status" value="1"/>
</dbReference>
<dbReference type="InterPro" id="IPR002125">
    <property type="entry name" value="CMP_dCMP_dom"/>
</dbReference>
<dbReference type="PROSITE" id="PS51747">
    <property type="entry name" value="CYT_DCMP_DEAMINASES_2"/>
    <property type="match status" value="1"/>
</dbReference>
<dbReference type="InterPro" id="IPR035105">
    <property type="entry name" value="Deoxycytidylate_deaminase_dom"/>
</dbReference>
<dbReference type="PANTHER" id="PTHR11086:SF18">
    <property type="entry name" value="DEOXYCYTIDYLATE DEAMINASE"/>
    <property type="match status" value="1"/>
</dbReference>
<comment type="cofactor">
    <cofactor evidence="1">
        <name>Zn(2+)</name>
        <dbReference type="ChEBI" id="CHEBI:29105"/>
    </cofactor>
</comment>
<gene>
    <name evidence="4" type="ORF">LCGC14_2002860</name>
</gene>
<dbReference type="InterPro" id="IPR016193">
    <property type="entry name" value="Cytidine_deaminase-like"/>
</dbReference>
<keyword evidence="2" id="KW-0378">Hydrolase</keyword>
<name>A0A0F9F2T7_9ZZZZ</name>
<feature type="domain" description="CMP/dCMP-type deaminase" evidence="3">
    <location>
        <begin position="6"/>
        <end position="132"/>
    </location>
</feature>